<feature type="domain" description="Ribbon-helix-helix" evidence="1">
    <location>
        <begin position="14"/>
        <end position="76"/>
    </location>
</feature>
<dbReference type="KEGG" id="azz:DEW08_09090"/>
<organism evidence="2 3">
    <name type="scientific">Azospirillum thermophilum</name>
    <dbReference type="NCBI Taxonomy" id="2202148"/>
    <lineage>
        <taxon>Bacteria</taxon>
        <taxon>Pseudomonadati</taxon>
        <taxon>Pseudomonadota</taxon>
        <taxon>Alphaproteobacteria</taxon>
        <taxon>Rhodospirillales</taxon>
        <taxon>Azospirillaceae</taxon>
        <taxon>Azospirillum</taxon>
    </lineage>
</organism>
<dbReference type="InterPro" id="IPR027373">
    <property type="entry name" value="RHH_dom"/>
</dbReference>
<dbReference type="AlphaFoldDB" id="A0A2S2CPH1"/>
<sequence length="106" mass="11855">MARTSGGKEGPLLVCRNVKVSGRRTSLRMEPYIWESLKEICEREGMTLNEICTQIDQRKGEANLTASIRVFIVSYYRTAIGVRGFSENGPSSILRKAMDDAVPLDD</sequence>
<gene>
    <name evidence="2" type="ORF">DEW08_09090</name>
</gene>
<proteinExistence type="predicted"/>
<name>A0A2S2CPH1_9PROT</name>
<dbReference type="Proteomes" id="UP000245629">
    <property type="component" value="Chromosome 2"/>
</dbReference>
<dbReference type="Pfam" id="PF13467">
    <property type="entry name" value="RHH_4"/>
    <property type="match status" value="1"/>
</dbReference>
<reference evidence="3" key="1">
    <citation type="submission" date="2018-05" db="EMBL/GenBank/DDBJ databases">
        <title>Azospirillum thermophila sp. nov., a novel isolated from hot spring.</title>
        <authorList>
            <person name="Zhao Z."/>
        </authorList>
    </citation>
    <scope>NUCLEOTIDE SEQUENCE [LARGE SCALE GENOMIC DNA]</scope>
    <source>
        <strain evidence="3">CFH 70021</strain>
    </source>
</reference>
<dbReference type="InterPro" id="IPR038268">
    <property type="entry name" value="RHH_sf"/>
</dbReference>
<keyword evidence="3" id="KW-1185">Reference proteome</keyword>
<evidence type="ECO:0000313" key="3">
    <source>
        <dbReference type="Proteomes" id="UP000245629"/>
    </source>
</evidence>
<protein>
    <recommendedName>
        <fullName evidence="1">Ribbon-helix-helix domain-containing protein</fullName>
    </recommendedName>
</protein>
<accession>A0A2S2CPH1</accession>
<evidence type="ECO:0000259" key="1">
    <source>
        <dbReference type="Pfam" id="PF13467"/>
    </source>
</evidence>
<dbReference type="Gene3D" id="1.10.3990.20">
    <property type="entry name" value="protein bp1543"/>
    <property type="match status" value="1"/>
</dbReference>
<evidence type="ECO:0000313" key="2">
    <source>
        <dbReference type="EMBL" id="AWK86376.1"/>
    </source>
</evidence>
<dbReference type="EMBL" id="CP029353">
    <property type="protein sequence ID" value="AWK86376.1"/>
    <property type="molecule type" value="Genomic_DNA"/>
</dbReference>
<dbReference type="OrthoDB" id="8479603at2"/>